<dbReference type="Proteomes" id="UP000887320">
    <property type="component" value="Unassembled WGS sequence"/>
</dbReference>
<evidence type="ECO:0000313" key="2">
    <source>
        <dbReference type="Proteomes" id="UP000887320"/>
    </source>
</evidence>
<evidence type="ECO:0000313" key="1">
    <source>
        <dbReference type="EMBL" id="MCF0263362.1"/>
    </source>
</evidence>
<gene>
    <name evidence="1" type="ORF">KW868_02585</name>
</gene>
<protein>
    <submittedName>
        <fullName evidence="1">Uncharacterized protein</fullName>
    </submittedName>
</protein>
<comment type="caution">
    <text evidence="1">The sequence shown here is derived from an EMBL/GenBank/DDBJ whole genome shotgun (WGS) entry which is preliminary data.</text>
</comment>
<reference evidence="1" key="1">
    <citation type="submission" date="2021-07" db="EMBL/GenBank/DDBJ databases">
        <authorList>
            <person name="Fernandez M."/>
            <person name="Pereira P."/>
            <person name="Torres Tejerizo G.A."/>
            <person name="Gonzalez P."/>
            <person name="Agostini E."/>
        </authorList>
    </citation>
    <scope>NUCLEOTIDE SEQUENCE</scope>
    <source>
        <strain evidence="1">SFC 500-1A</strain>
    </source>
</reference>
<accession>A0A8X8GGM3</accession>
<sequence length="124" mass="14502">MDKFEEAWKENRHVWESSKNLAKAMYLAGQQSRQAEVNFLKAQLGIKREQIKGFESEIKKAWQAVEEKDKRIEELEGQLKAVHALARMRSAVITADRWFTLKPHIQNAIKCLDKKEKALRGEHE</sequence>
<organism evidence="1 2">
    <name type="scientific">Acinetobacter guillouiae</name>
    <name type="common">Acinetobacter genomosp. 11</name>
    <dbReference type="NCBI Taxonomy" id="106649"/>
    <lineage>
        <taxon>Bacteria</taxon>
        <taxon>Pseudomonadati</taxon>
        <taxon>Pseudomonadota</taxon>
        <taxon>Gammaproteobacteria</taxon>
        <taxon>Moraxellales</taxon>
        <taxon>Moraxellaceae</taxon>
        <taxon>Acinetobacter</taxon>
    </lineage>
</organism>
<dbReference type="AlphaFoldDB" id="A0A8X8GGM3"/>
<name>A0A8X8GGM3_ACIGI</name>
<dbReference type="RefSeq" id="WP_234622613.1">
    <property type="nucleotide sequence ID" value="NZ_JAHWXT010000001.1"/>
</dbReference>
<dbReference type="EMBL" id="JAHWXT010000001">
    <property type="protein sequence ID" value="MCF0263362.1"/>
    <property type="molecule type" value="Genomic_DNA"/>
</dbReference>
<proteinExistence type="predicted"/>